<proteinExistence type="predicted"/>
<dbReference type="Proteomes" id="UP001283361">
    <property type="component" value="Unassembled WGS sequence"/>
</dbReference>
<name>A0AAE1AZN6_9GAST</name>
<organism evidence="1 2">
    <name type="scientific">Elysia crispata</name>
    <name type="common">lettuce slug</name>
    <dbReference type="NCBI Taxonomy" id="231223"/>
    <lineage>
        <taxon>Eukaryota</taxon>
        <taxon>Metazoa</taxon>
        <taxon>Spiralia</taxon>
        <taxon>Lophotrochozoa</taxon>
        <taxon>Mollusca</taxon>
        <taxon>Gastropoda</taxon>
        <taxon>Heterobranchia</taxon>
        <taxon>Euthyneura</taxon>
        <taxon>Panpulmonata</taxon>
        <taxon>Sacoglossa</taxon>
        <taxon>Placobranchoidea</taxon>
        <taxon>Plakobranchidae</taxon>
        <taxon>Elysia</taxon>
    </lineage>
</organism>
<sequence>MRVDQMAGVVNHKILHHCSTIQVGFLHSSELWFNQEPPFCFPDRIACRCGQCIEMSRSYISPSTSSLLTPPHTHTHFYKELIEQSCMSCQSLLSPRYSACLACCDVLCVVRQLVCVSYSDLDTGAVSPPPRASRCLHHIGHRLLSLSQFVEEDSLKTAGCIEIALRLCADKLHHHA</sequence>
<dbReference type="EMBL" id="JAWDGP010000985">
    <property type="protein sequence ID" value="KAK3795792.1"/>
    <property type="molecule type" value="Genomic_DNA"/>
</dbReference>
<accession>A0AAE1AZN6</accession>
<gene>
    <name evidence="1" type="ORF">RRG08_059391</name>
</gene>
<reference evidence="1" key="1">
    <citation type="journal article" date="2023" name="G3 (Bethesda)">
        <title>A reference genome for the long-term kleptoplast-retaining sea slug Elysia crispata morphotype clarki.</title>
        <authorList>
            <person name="Eastman K.E."/>
            <person name="Pendleton A.L."/>
            <person name="Shaikh M.A."/>
            <person name="Suttiyut T."/>
            <person name="Ogas R."/>
            <person name="Tomko P."/>
            <person name="Gavelis G."/>
            <person name="Widhalm J.R."/>
            <person name="Wisecaver J.H."/>
        </authorList>
    </citation>
    <scope>NUCLEOTIDE SEQUENCE</scope>
    <source>
        <strain evidence="1">ECLA1</strain>
    </source>
</reference>
<keyword evidence="2" id="KW-1185">Reference proteome</keyword>
<protein>
    <submittedName>
        <fullName evidence="1">Uncharacterized protein</fullName>
    </submittedName>
</protein>
<dbReference type="AlphaFoldDB" id="A0AAE1AZN6"/>
<comment type="caution">
    <text evidence="1">The sequence shown here is derived from an EMBL/GenBank/DDBJ whole genome shotgun (WGS) entry which is preliminary data.</text>
</comment>
<evidence type="ECO:0000313" key="1">
    <source>
        <dbReference type="EMBL" id="KAK3795792.1"/>
    </source>
</evidence>
<evidence type="ECO:0000313" key="2">
    <source>
        <dbReference type="Proteomes" id="UP001283361"/>
    </source>
</evidence>